<dbReference type="SUPFAM" id="SSF88659">
    <property type="entry name" value="Sigma3 and sigma4 domains of RNA polymerase sigma factors"/>
    <property type="match status" value="1"/>
</dbReference>
<dbReference type="GO" id="GO:0016987">
    <property type="term" value="F:sigma factor activity"/>
    <property type="evidence" value="ECO:0007669"/>
    <property type="project" value="UniProtKB-KW"/>
</dbReference>
<dbReference type="InterPro" id="IPR007627">
    <property type="entry name" value="RNA_pol_sigma70_r2"/>
</dbReference>
<dbReference type="GO" id="GO:0003677">
    <property type="term" value="F:DNA binding"/>
    <property type="evidence" value="ECO:0007669"/>
    <property type="project" value="UniProtKB-KW"/>
</dbReference>
<dbReference type="InterPro" id="IPR036388">
    <property type="entry name" value="WH-like_DNA-bd_sf"/>
</dbReference>
<dbReference type="PANTHER" id="PTHR43133:SF8">
    <property type="entry name" value="RNA POLYMERASE SIGMA FACTOR HI_1459-RELATED"/>
    <property type="match status" value="1"/>
</dbReference>
<evidence type="ECO:0000256" key="6">
    <source>
        <dbReference type="SAM" id="MobiDB-lite"/>
    </source>
</evidence>
<dbReference type="EMBL" id="VSLD01000001">
    <property type="protein sequence ID" value="TYD00470.1"/>
    <property type="molecule type" value="Genomic_DNA"/>
</dbReference>
<dbReference type="InterPro" id="IPR039425">
    <property type="entry name" value="RNA_pol_sigma-70-like"/>
</dbReference>
<feature type="compositionally biased region" description="Polar residues" evidence="6">
    <location>
        <begin position="129"/>
        <end position="146"/>
    </location>
</feature>
<dbReference type="AlphaFoldDB" id="A0A5D0XVD9"/>
<proteinExistence type="inferred from homology"/>
<name>A0A5D0XVD9_9MICC</name>
<evidence type="ECO:0000256" key="5">
    <source>
        <dbReference type="ARBA" id="ARBA00023163"/>
    </source>
</evidence>
<dbReference type="CDD" id="cd06171">
    <property type="entry name" value="Sigma70_r4"/>
    <property type="match status" value="1"/>
</dbReference>
<dbReference type="InterPro" id="IPR013249">
    <property type="entry name" value="RNA_pol_sigma70_r4_t2"/>
</dbReference>
<dbReference type="SUPFAM" id="SSF88946">
    <property type="entry name" value="Sigma2 domain of RNA polymerase sigma factors"/>
    <property type="match status" value="1"/>
</dbReference>
<dbReference type="Gene3D" id="1.10.10.10">
    <property type="entry name" value="Winged helix-like DNA-binding domain superfamily/Winged helix DNA-binding domain"/>
    <property type="match status" value="1"/>
</dbReference>
<comment type="similarity">
    <text evidence="1">Belongs to the sigma-70 factor family. ECF subfamily.</text>
</comment>
<dbReference type="GO" id="GO:0006352">
    <property type="term" value="P:DNA-templated transcription initiation"/>
    <property type="evidence" value="ECO:0007669"/>
    <property type="project" value="InterPro"/>
</dbReference>
<dbReference type="Pfam" id="PF08281">
    <property type="entry name" value="Sigma70_r4_2"/>
    <property type="match status" value="1"/>
</dbReference>
<evidence type="ECO:0000256" key="2">
    <source>
        <dbReference type="ARBA" id="ARBA00023015"/>
    </source>
</evidence>
<dbReference type="InterPro" id="IPR013324">
    <property type="entry name" value="RNA_pol_sigma_r3/r4-like"/>
</dbReference>
<gene>
    <name evidence="9" type="ORF">FQ377_03245</name>
</gene>
<keyword evidence="4" id="KW-0238">DNA-binding</keyword>
<evidence type="ECO:0000256" key="3">
    <source>
        <dbReference type="ARBA" id="ARBA00023082"/>
    </source>
</evidence>
<keyword evidence="5" id="KW-0804">Transcription</keyword>
<comment type="caution">
    <text evidence="9">The sequence shown here is derived from an EMBL/GenBank/DDBJ whole genome shotgun (WGS) entry which is preliminary data.</text>
</comment>
<dbReference type="Pfam" id="PF04542">
    <property type="entry name" value="Sigma70_r2"/>
    <property type="match status" value="1"/>
</dbReference>
<dbReference type="OrthoDB" id="7376212at2"/>
<feature type="domain" description="RNA polymerase sigma factor 70 region 4 type 2" evidence="8">
    <location>
        <begin position="169"/>
        <end position="219"/>
    </location>
</feature>
<keyword evidence="2" id="KW-0805">Transcription regulation</keyword>
<dbReference type="Proteomes" id="UP000323410">
    <property type="component" value="Unassembled WGS sequence"/>
</dbReference>
<keyword evidence="3" id="KW-0731">Sigma factor</keyword>
<keyword evidence="10" id="KW-1185">Reference proteome</keyword>
<protein>
    <submittedName>
        <fullName evidence="9">RNA polymerase sigma factor</fullName>
    </submittedName>
</protein>
<evidence type="ECO:0000259" key="8">
    <source>
        <dbReference type="Pfam" id="PF08281"/>
    </source>
</evidence>
<evidence type="ECO:0000313" key="9">
    <source>
        <dbReference type="EMBL" id="TYD00470.1"/>
    </source>
</evidence>
<evidence type="ECO:0000313" key="10">
    <source>
        <dbReference type="Proteomes" id="UP000323410"/>
    </source>
</evidence>
<dbReference type="NCBIfam" id="TIGR02937">
    <property type="entry name" value="sigma70-ECF"/>
    <property type="match status" value="1"/>
</dbReference>
<feature type="region of interest" description="Disordered" evidence="6">
    <location>
        <begin position="106"/>
        <end position="157"/>
    </location>
</feature>
<dbReference type="PANTHER" id="PTHR43133">
    <property type="entry name" value="RNA POLYMERASE ECF-TYPE SIGMA FACTO"/>
    <property type="match status" value="1"/>
</dbReference>
<dbReference type="InterPro" id="IPR014284">
    <property type="entry name" value="RNA_pol_sigma-70_dom"/>
</dbReference>
<accession>A0A5D0XVD9</accession>
<evidence type="ECO:0000259" key="7">
    <source>
        <dbReference type="Pfam" id="PF04542"/>
    </source>
</evidence>
<organism evidence="9 10">
    <name type="scientific">Arthrobacter echini</name>
    <dbReference type="NCBI Taxonomy" id="1529066"/>
    <lineage>
        <taxon>Bacteria</taxon>
        <taxon>Bacillati</taxon>
        <taxon>Actinomycetota</taxon>
        <taxon>Actinomycetes</taxon>
        <taxon>Micrococcales</taxon>
        <taxon>Micrococcaceae</taxon>
        <taxon>Arthrobacter</taxon>
    </lineage>
</organism>
<dbReference type="RefSeq" id="WP_148599772.1">
    <property type="nucleotide sequence ID" value="NZ_VSLD01000001.1"/>
</dbReference>
<sequence>MARTESPAEAAPSPVTSVPLADLDESTIVARAQDGDPKAFEWLISAHQGGVYRLCFRMLDDRGHAEDIVQETFIAAWRGLPHLATVQAFVPWLYRTATNKCLDQLRQRKRRPVDPTAELDGTSMEVGGNPSSGEDPTRSPLLSSRGRSALADGGPVDPAEQIETQEQLRALAGLLQTVPPGPRACWLLREVHGFSYHEIAAIVQLPESTVRGRIARAKRVLAEGMSPWR</sequence>
<evidence type="ECO:0000256" key="1">
    <source>
        <dbReference type="ARBA" id="ARBA00010641"/>
    </source>
</evidence>
<dbReference type="InterPro" id="IPR013325">
    <property type="entry name" value="RNA_pol_sigma_r2"/>
</dbReference>
<reference evidence="9 10" key="1">
    <citation type="submission" date="2019-08" db="EMBL/GenBank/DDBJ databases">
        <title>Genone of Arthrobacter echini P9.</title>
        <authorList>
            <person name="Bowman J.P."/>
        </authorList>
    </citation>
    <scope>NUCLEOTIDE SEQUENCE [LARGE SCALE GENOMIC DNA]</scope>
    <source>
        <strain evidence="9 10">P9</strain>
    </source>
</reference>
<evidence type="ECO:0000256" key="4">
    <source>
        <dbReference type="ARBA" id="ARBA00023125"/>
    </source>
</evidence>
<dbReference type="Gene3D" id="1.10.1740.10">
    <property type="match status" value="1"/>
</dbReference>
<feature type="domain" description="RNA polymerase sigma-70 region 2" evidence="7">
    <location>
        <begin position="43"/>
        <end position="111"/>
    </location>
</feature>